<gene>
    <name evidence="1" type="ORF">GGB84_002784</name>
</gene>
<accession>A0A789MA51</accession>
<reference evidence="1" key="2">
    <citation type="submission" date="2020-02" db="EMBL/GenBank/DDBJ databases">
        <authorList>
            <consortium name="NCBI Pathogen Detection Project"/>
        </authorList>
    </citation>
    <scope>NUCLEOTIDE SEQUENCE</scope>
    <source>
        <strain evidence="1">1839</strain>
    </source>
</reference>
<protein>
    <submittedName>
        <fullName evidence="1">YopB/SseC family type III secretion system translocon subunit</fullName>
    </submittedName>
</protein>
<organism evidence="1">
    <name type="scientific">Escherichia coli</name>
    <dbReference type="NCBI Taxonomy" id="562"/>
    <lineage>
        <taxon>Bacteria</taxon>
        <taxon>Pseudomonadati</taxon>
        <taxon>Pseudomonadota</taxon>
        <taxon>Gammaproteobacteria</taxon>
        <taxon>Enterobacterales</taxon>
        <taxon>Enterobacteriaceae</taxon>
        <taxon>Escherichia</taxon>
    </lineage>
</organism>
<evidence type="ECO:0000313" key="1">
    <source>
        <dbReference type="EMBL" id="HAG5771101.1"/>
    </source>
</evidence>
<name>A0A789MA51_ECOLX</name>
<sequence>MSGNSSITSIISQQDKIHRIEGKSYSDEEMLRINKNMLQAFPDSLNKNAERIDKNDASFIGERPSLGKPSINTTDINLSKLLNVMNSMQSAPDNDSIRNNINKLIPVYESKLDNYRNATRKYSSLVNSSKQANDKMVHAKKYFDNADKQVRSQLKKRNNLLNQIIVLPEHNPERRELEQKLALTGKNLDLAIEKKKTADKSLGCSVIVQDALLSQTMAVYDELSEQEKNNAFSTNLCLSTEVHENKSNTSQFILLMTSLLEVMGDTSIESLQSQSDVMKEINRAREARMNDMAKTSKKLSHIMKIINYVITASSVLLSVAIVIGGVATAIFSGGLTFFAAVSIASGLIGLSLVAIDVFGQLFFDVSPVSWVMQKFFEGTTWLVEHYDLKLKIIDKIMEAVGFNNDQIDMFNDVYAIIEVIIVTLIIAVATFVICKQLVATFTADAAEAASTAAMKTAEQTAEQVVEKTVEKATEETAEKAAEKTVEKIAENVAKGLGKKITLKIIGATVKIHALDIAFFSLCNAVVNVGYQNNIANADIARENIQVEQEVNKGILQIMESLEKAINEMVASLSNILQDRYRALQSSMNTLA</sequence>
<proteinExistence type="predicted"/>
<dbReference type="AlphaFoldDB" id="A0A789MA51"/>
<comment type="caution">
    <text evidence="1">The sequence shown here is derived from an EMBL/GenBank/DDBJ whole genome shotgun (WGS) entry which is preliminary data.</text>
</comment>
<reference evidence="1" key="1">
    <citation type="journal article" date="2018" name="Genome Biol.">
        <title>SKESA: strategic k-mer extension for scrupulous assemblies.</title>
        <authorList>
            <person name="Souvorov A."/>
            <person name="Agarwala R."/>
            <person name="Lipman D.J."/>
        </authorList>
    </citation>
    <scope>NUCLEOTIDE SEQUENCE [LARGE SCALE GENOMIC DNA]</scope>
    <source>
        <strain evidence="1">1839</strain>
    </source>
</reference>
<dbReference type="EMBL" id="DAAYTU010000016">
    <property type="protein sequence ID" value="HAG5771101.1"/>
    <property type="molecule type" value="Genomic_DNA"/>
</dbReference>